<evidence type="ECO:0000256" key="5">
    <source>
        <dbReference type="ARBA" id="ARBA00023273"/>
    </source>
</evidence>
<keyword evidence="3" id="KW-0963">Cytoplasm</keyword>
<dbReference type="PANTHER" id="PTHR21490:SF2">
    <property type="entry name" value="ENKURIN DOMAIN-CONTAINING PROTEIN 1"/>
    <property type="match status" value="1"/>
</dbReference>
<dbReference type="PROSITE" id="PS51665">
    <property type="entry name" value="ENKURIN"/>
    <property type="match status" value="1"/>
</dbReference>
<evidence type="ECO:0000259" key="7">
    <source>
        <dbReference type="PROSITE" id="PS51665"/>
    </source>
</evidence>
<comment type="caution">
    <text evidence="8">The sequence shown here is derived from an EMBL/GenBank/DDBJ whole genome shotgun (WGS) entry which is preliminary data.</text>
</comment>
<dbReference type="InterPro" id="IPR052102">
    <property type="entry name" value="Enkurin_domain-protein"/>
</dbReference>
<accession>A0A813Q8N1</accession>
<protein>
    <recommendedName>
        <fullName evidence="7">Enkurin domain-containing protein</fullName>
    </recommendedName>
</protein>
<dbReference type="InterPro" id="IPR027012">
    <property type="entry name" value="Enkurin_dom"/>
</dbReference>
<dbReference type="GO" id="GO:0005881">
    <property type="term" value="C:cytoplasmic microtubule"/>
    <property type="evidence" value="ECO:0007669"/>
    <property type="project" value="TreeGrafter"/>
</dbReference>
<dbReference type="OrthoDB" id="10264920at2759"/>
<gene>
    <name evidence="8" type="ORF">OXX778_LOCUS4564</name>
</gene>
<dbReference type="Pfam" id="PF13864">
    <property type="entry name" value="Enkurin"/>
    <property type="match status" value="1"/>
</dbReference>
<evidence type="ECO:0000256" key="2">
    <source>
        <dbReference type="ARBA" id="ARBA00004245"/>
    </source>
</evidence>
<dbReference type="Proteomes" id="UP000663879">
    <property type="component" value="Unassembled WGS sequence"/>
</dbReference>
<keyword evidence="5" id="KW-0966">Cell projection</keyword>
<feature type="domain" description="Enkurin" evidence="7">
    <location>
        <begin position="259"/>
        <end position="351"/>
    </location>
</feature>
<organism evidence="8 9">
    <name type="scientific">Brachionus calyciflorus</name>
    <dbReference type="NCBI Taxonomy" id="104777"/>
    <lineage>
        <taxon>Eukaryota</taxon>
        <taxon>Metazoa</taxon>
        <taxon>Spiralia</taxon>
        <taxon>Gnathifera</taxon>
        <taxon>Rotifera</taxon>
        <taxon>Eurotatoria</taxon>
        <taxon>Monogononta</taxon>
        <taxon>Pseudotrocha</taxon>
        <taxon>Ploima</taxon>
        <taxon>Brachionidae</taxon>
        <taxon>Brachionus</taxon>
    </lineage>
</organism>
<comment type="subcellular location">
    <subcellularLocation>
        <location evidence="1">Cell projection</location>
        <location evidence="1">Cilium</location>
    </subcellularLocation>
    <subcellularLocation>
        <location evidence="2">Cytoplasm</location>
        <location evidence="2">Cytoskeleton</location>
    </subcellularLocation>
</comment>
<dbReference type="GO" id="GO:0005929">
    <property type="term" value="C:cilium"/>
    <property type="evidence" value="ECO:0007669"/>
    <property type="project" value="UniProtKB-SubCell"/>
</dbReference>
<proteinExistence type="predicted"/>
<evidence type="ECO:0000256" key="1">
    <source>
        <dbReference type="ARBA" id="ARBA00004138"/>
    </source>
</evidence>
<reference evidence="8" key="1">
    <citation type="submission" date="2021-02" db="EMBL/GenBank/DDBJ databases">
        <authorList>
            <person name="Nowell W R."/>
        </authorList>
    </citation>
    <scope>NUCLEOTIDE SEQUENCE</scope>
    <source>
        <strain evidence="8">Ploen Becks lab</strain>
    </source>
</reference>
<evidence type="ECO:0000313" key="9">
    <source>
        <dbReference type="Proteomes" id="UP000663879"/>
    </source>
</evidence>
<evidence type="ECO:0000256" key="6">
    <source>
        <dbReference type="SAM" id="MobiDB-lite"/>
    </source>
</evidence>
<keyword evidence="9" id="KW-1185">Reference proteome</keyword>
<evidence type="ECO:0000256" key="3">
    <source>
        <dbReference type="ARBA" id="ARBA00022490"/>
    </source>
</evidence>
<feature type="compositionally biased region" description="Polar residues" evidence="6">
    <location>
        <begin position="177"/>
        <end position="201"/>
    </location>
</feature>
<evidence type="ECO:0000256" key="4">
    <source>
        <dbReference type="ARBA" id="ARBA00023212"/>
    </source>
</evidence>
<evidence type="ECO:0000313" key="8">
    <source>
        <dbReference type="EMBL" id="CAF0763571.1"/>
    </source>
</evidence>
<sequence length="354" mass="40180">MCEGISTINGPIPPHPMFLKENSFSSISARSTTNSLCEGPSKLTGPIVSHFSNESGSVDYSKNPRVRDSGKANFLANKNGNGVALLIELQGRSIVPQTFKIREKPKNYIASNTHKIKEIMRKTKEREAQKEHALSEKNAPIKAVDKFNNVQSKVKEMLQKEPQAPRETKEFLRAHSKTGQISRPQSARPSTANSVKSNKSTGSKDDIDFIRQNQLLAKESRIRRAPSVEVLKSAQEKLEKDLENYNKKIKGKVPQYLENRKEYQKKAHEEFIKSLPDPEQPPGHRKLSDEERINTLNLLQETHKKLLAELNSLPIRNDTFRLQSTKSEMEKRLVELDEAIKIFSKSKVFVKIES</sequence>
<name>A0A813Q8N1_9BILA</name>
<dbReference type="EMBL" id="CAJNOC010000455">
    <property type="protein sequence ID" value="CAF0763571.1"/>
    <property type="molecule type" value="Genomic_DNA"/>
</dbReference>
<keyword evidence="4" id="KW-0206">Cytoskeleton</keyword>
<dbReference type="PANTHER" id="PTHR21490">
    <property type="entry name" value="ENKURIN-RELATED"/>
    <property type="match status" value="1"/>
</dbReference>
<feature type="region of interest" description="Disordered" evidence="6">
    <location>
        <begin position="176"/>
        <end position="205"/>
    </location>
</feature>
<dbReference type="AlphaFoldDB" id="A0A813Q8N1"/>